<organism evidence="1 2">
    <name type="scientific">Sulfuriroseicoccus oceanibius</name>
    <dbReference type="NCBI Taxonomy" id="2707525"/>
    <lineage>
        <taxon>Bacteria</taxon>
        <taxon>Pseudomonadati</taxon>
        <taxon>Verrucomicrobiota</taxon>
        <taxon>Verrucomicrobiia</taxon>
        <taxon>Verrucomicrobiales</taxon>
        <taxon>Verrucomicrobiaceae</taxon>
        <taxon>Sulfuriroseicoccus</taxon>
    </lineage>
</organism>
<protein>
    <recommendedName>
        <fullName evidence="3">Type II secretion system protein</fullName>
    </recommendedName>
</protein>
<dbReference type="EMBL" id="CP066776">
    <property type="protein sequence ID" value="QQL43741.1"/>
    <property type="molecule type" value="Genomic_DNA"/>
</dbReference>
<evidence type="ECO:0000313" key="2">
    <source>
        <dbReference type="Proteomes" id="UP000475117"/>
    </source>
</evidence>
<evidence type="ECO:0000313" key="1">
    <source>
        <dbReference type="EMBL" id="QQL43741.1"/>
    </source>
</evidence>
<dbReference type="KEGG" id="soa:G3M56_007455"/>
<evidence type="ECO:0008006" key="3">
    <source>
        <dbReference type="Google" id="ProtNLM"/>
    </source>
</evidence>
<reference evidence="1 2" key="1">
    <citation type="submission" date="2020-12" db="EMBL/GenBank/DDBJ databases">
        <title>Sulforoseuscoccus oceanibium gen. nov., sp. nov., a representative of the phylum Verrucomicrobia with special cytoplasmic membrane, and proposal of Sulforoseuscoccusaceae fam. nov.</title>
        <authorList>
            <person name="Xi F."/>
        </authorList>
    </citation>
    <scope>NUCLEOTIDE SEQUENCE [LARGE SCALE GENOMIC DNA]</scope>
    <source>
        <strain evidence="1 2">T37</strain>
    </source>
</reference>
<dbReference type="RefSeq" id="WP_164361648.1">
    <property type="nucleotide sequence ID" value="NZ_CP066776.1"/>
</dbReference>
<proteinExistence type="predicted"/>
<dbReference type="AlphaFoldDB" id="A0A6B3L6Q1"/>
<sequence>MMGIQNHGAKKTQAGRGMQANALRHRARRRIKQSGALLVEASIAMSLLVFIALYLLKSSLNVLEAGNWTIMQNMTDAYLTYEKAYAEQVPYDDFLSNSSDWPLYPDSAETTVEVGKLPGGAVLNGTVVRTRIPDSNNLAEDGGTGTSVTNPAGVEVWRLKSVLTYTVGDDAYRKVRTVVRSR</sequence>
<accession>A0A6B3L6Q1</accession>
<gene>
    <name evidence="1" type="ORF">G3M56_007455</name>
</gene>
<keyword evidence="2" id="KW-1185">Reference proteome</keyword>
<name>A0A6B3L6Q1_9BACT</name>
<dbReference type="Proteomes" id="UP000475117">
    <property type="component" value="Chromosome"/>
</dbReference>